<dbReference type="AlphaFoldDB" id="A0A3N4HSM0"/>
<protein>
    <submittedName>
        <fullName evidence="3">Uncharacterized protein</fullName>
    </submittedName>
</protein>
<keyword evidence="4" id="KW-1185">Reference proteome</keyword>
<dbReference type="EMBL" id="ML119747">
    <property type="protein sequence ID" value="RPA76297.1"/>
    <property type="molecule type" value="Genomic_DNA"/>
</dbReference>
<gene>
    <name evidence="3" type="ORF">BJ508DRAFT_311211</name>
</gene>
<evidence type="ECO:0000256" key="1">
    <source>
        <dbReference type="SAM" id="MobiDB-lite"/>
    </source>
</evidence>
<proteinExistence type="predicted"/>
<evidence type="ECO:0000313" key="3">
    <source>
        <dbReference type="EMBL" id="RPA76297.1"/>
    </source>
</evidence>
<name>A0A3N4HSM0_ASCIM</name>
<evidence type="ECO:0000256" key="2">
    <source>
        <dbReference type="SAM" id="SignalP"/>
    </source>
</evidence>
<organism evidence="3 4">
    <name type="scientific">Ascobolus immersus RN42</name>
    <dbReference type="NCBI Taxonomy" id="1160509"/>
    <lineage>
        <taxon>Eukaryota</taxon>
        <taxon>Fungi</taxon>
        <taxon>Dikarya</taxon>
        <taxon>Ascomycota</taxon>
        <taxon>Pezizomycotina</taxon>
        <taxon>Pezizomycetes</taxon>
        <taxon>Pezizales</taxon>
        <taxon>Ascobolaceae</taxon>
        <taxon>Ascobolus</taxon>
    </lineage>
</organism>
<evidence type="ECO:0000313" key="4">
    <source>
        <dbReference type="Proteomes" id="UP000275078"/>
    </source>
</evidence>
<dbReference type="Proteomes" id="UP000275078">
    <property type="component" value="Unassembled WGS sequence"/>
</dbReference>
<keyword evidence="2" id="KW-0732">Signal</keyword>
<feature type="chain" id="PRO_5018180628" evidence="2">
    <location>
        <begin position="22"/>
        <end position="109"/>
    </location>
</feature>
<feature type="region of interest" description="Disordered" evidence="1">
    <location>
        <begin position="24"/>
        <end position="43"/>
    </location>
</feature>
<sequence>MVQLLRPILYGAVLATSVVSAAPTGRGIPPWGRGNAKPDEPSASHFLRSQITLNYDWTPESAEALANMPLIRPESRAESFANEGLPAPALLTQWNKISLCALRLAPVVS</sequence>
<feature type="signal peptide" evidence="2">
    <location>
        <begin position="1"/>
        <end position="21"/>
    </location>
</feature>
<accession>A0A3N4HSM0</accession>
<reference evidence="3 4" key="1">
    <citation type="journal article" date="2018" name="Nat. Ecol. Evol.">
        <title>Pezizomycetes genomes reveal the molecular basis of ectomycorrhizal truffle lifestyle.</title>
        <authorList>
            <person name="Murat C."/>
            <person name="Payen T."/>
            <person name="Noel B."/>
            <person name="Kuo A."/>
            <person name="Morin E."/>
            <person name="Chen J."/>
            <person name="Kohler A."/>
            <person name="Krizsan K."/>
            <person name="Balestrini R."/>
            <person name="Da Silva C."/>
            <person name="Montanini B."/>
            <person name="Hainaut M."/>
            <person name="Levati E."/>
            <person name="Barry K.W."/>
            <person name="Belfiori B."/>
            <person name="Cichocki N."/>
            <person name="Clum A."/>
            <person name="Dockter R.B."/>
            <person name="Fauchery L."/>
            <person name="Guy J."/>
            <person name="Iotti M."/>
            <person name="Le Tacon F."/>
            <person name="Lindquist E.A."/>
            <person name="Lipzen A."/>
            <person name="Malagnac F."/>
            <person name="Mello A."/>
            <person name="Molinier V."/>
            <person name="Miyauchi S."/>
            <person name="Poulain J."/>
            <person name="Riccioni C."/>
            <person name="Rubini A."/>
            <person name="Sitrit Y."/>
            <person name="Splivallo R."/>
            <person name="Traeger S."/>
            <person name="Wang M."/>
            <person name="Zifcakova L."/>
            <person name="Wipf D."/>
            <person name="Zambonelli A."/>
            <person name="Paolocci F."/>
            <person name="Nowrousian M."/>
            <person name="Ottonello S."/>
            <person name="Baldrian P."/>
            <person name="Spatafora J.W."/>
            <person name="Henrissat B."/>
            <person name="Nagy L.G."/>
            <person name="Aury J.M."/>
            <person name="Wincker P."/>
            <person name="Grigoriev I.V."/>
            <person name="Bonfante P."/>
            <person name="Martin F.M."/>
        </authorList>
    </citation>
    <scope>NUCLEOTIDE SEQUENCE [LARGE SCALE GENOMIC DNA]</scope>
    <source>
        <strain evidence="3 4">RN42</strain>
    </source>
</reference>